<sequence length="85" mass="9376">MVHNTLLDPSYRNGAKPAPKSHSTPPGAKLQLPNQSKPAPSRTIGSEMDEFCPTNIPTNYTAKTKPSYSKKPKRPSRNPIFTPCR</sequence>
<dbReference type="EMBL" id="BSYO01000005">
    <property type="protein sequence ID" value="GMH04903.1"/>
    <property type="molecule type" value="Genomic_DNA"/>
</dbReference>
<organism evidence="2 3">
    <name type="scientific">Nepenthes gracilis</name>
    <name type="common">Slender pitcher plant</name>
    <dbReference type="NCBI Taxonomy" id="150966"/>
    <lineage>
        <taxon>Eukaryota</taxon>
        <taxon>Viridiplantae</taxon>
        <taxon>Streptophyta</taxon>
        <taxon>Embryophyta</taxon>
        <taxon>Tracheophyta</taxon>
        <taxon>Spermatophyta</taxon>
        <taxon>Magnoliopsida</taxon>
        <taxon>eudicotyledons</taxon>
        <taxon>Gunneridae</taxon>
        <taxon>Pentapetalae</taxon>
        <taxon>Caryophyllales</taxon>
        <taxon>Nepenthaceae</taxon>
        <taxon>Nepenthes</taxon>
    </lineage>
</organism>
<feature type="region of interest" description="Disordered" evidence="1">
    <location>
        <begin position="1"/>
        <end position="85"/>
    </location>
</feature>
<reference evidence="2" key="1">
    <citation type="submission" date="2023-05" db="EMBL/GenBank/DDBJ databases">
        <title>Nepenthes gracilis genome sequencing.</title>
        <authorList>
            <person name="Fukushima K."/>
        </authorList>
    </citation>
    <scope>NUCLEOTIDE SEQUENCE</scope>
    <source>
        <strain evidence="2">SING2019-196</strain>
    </source>
</reference>
<dbReference type="Proteomes" id="UP001279734">
    <property type="component" value="Unassembled WGS sequence"/>
</dbReference>
<protein>
    <submittedName>
        <fullName evidence="2">Uncharacterized protein</fullName>
    </submittedName>
</protein>
<gene>
    <name evidence="2" type="ORF">Nepgr_006743</name>
</gene>
<keyword evidence="3" id="KW-1185">Reference proteome</keyword>
<accession>A0AAD3XHM9</accession>
<evidence type="ECO:0000313" key="2">
    <source>
        <dbReference type="EMBL" id="GMH04903.1"/>
    </source>
</evidence>
<dbReference type="AlphaFoldDB" id="A0AAD3XHM9"/>
<comment type="caution">
    <text evidence="2">The sequence shown here is derived from an EMBL/GenBank/DDBJ whole genome shotgun (WGS) entry which is preliminary data.</text>
</comment>
<proteinExistence type="predicted"/>
<evidence type="ECO:0000256" key="1">
    <source>
        <dbReference type="SAM" id="MobiDB-lite"/>
    </source>
</evidence>
<evidence type="ECO:0000313" key="3">
    <source>
        <dbReference type="Proteomes" id="UP001279734"/>
    </source>
</evidence>
<name>A0AAD3XHM9_NEPGR</name>